<reference evidence="1 2" key="1">
    <citation type="submission" date="2024-05" db="EMBL/GenBank/DDBJ databases">
        <title>Culex pipiens pipiens assembly and annotation.</title>
        <authorList>
            <person name="Alout H."/>
            <person name="Durand T."/>
        </authorList>
    </citation>
    <scope>NUCLEOTIDE SEQUENCE [LARGE SCALE GENOMIC DNA]</scope>
    <source>
        <strain evidence="1">HA-2024</strain>
        <tissue evidence="1">Whole body</tissue>
    </source>
</reference>
<dbReference type="AlphaFoldDB" id="A0ABD1DEE1"/>
<accession>A0ABD1DEE1</accession>
<evidence type="ECO:0000313" key="2">
    <source>
        <dbReference type="Proteomes" id="UP001562425"/>
    </source>
</evidence>
<evidence type="ECO:0000313" key="1">
    <source>
        <dbReference type="EMBL" id="KAL1398049.1"/>
    </source>
</evidence>
<comment type="caution">
    <text evidence="1">The sequence shown here is derived from an EMBL/GenBank/DDBJ whole genome shotgun (WGS) entry which is preliminary data.</text>
</comment>
<gene>
    <name evidence="1" type="ORF">pipiens_009267</name>
</gene>
<organism evidence="1 2">
    <name type="scientific">Culex pipiens pipiens</name>
    <name type="common">Northern house mosquito</name>
    <dbReference type="NCBI Taxonomy" id="38569"/>
    <lineage>
        <taxon>Eukaryota</taxon>
        <taxon>Metazoa</taxon>
        <taxon>Ecdysozoa</taxon>
        <taxon>Arthropoda</taxon>
        <taxon>Hexapoda</taxon>
        <taxon>Insecta</taxon>
        <taxon>Pterygota</taxon>
        <taxon>Neoptera</taxon>
        <taxon>Endopterygota</taxon>
        <taxon>Diptera</taxon>
        <taxon>Nematocera</taxon>
        <taxon>Culicoidea</taxon>
        <taxon>Culicidae</taxon>
        <taxon>Culicinae</taxon>
        <taxon>Culicini</taxon>
        <taxon>Culex</taxon>
        <taxon>Culex</taxon>
    </lineage>
</organism>
<proteinExistence type="predicted"/>
<name>A0ABD1DEE1_CULPP</name>
<dbReference type="EMBL" id="JBEHCU010006042">
    <property type="protein sequence ID" value="KAL1398049.1"/>
    <property type="molecule type" value="Genomic_DNA"/>
</dbReference>
<protein>
    <submittedName>
        <fullName evidence="1">Uncharacterized protein</fullName>
    </submittedName>
</protein>
<sequence length="168" mass="18728">MELHQNRVTLVSPVPTVATSLAKVDTIKKCCAILCIHMCPELQADSPRRSRIERLKAVDEPQYNSIGNGQGNSGRIVNTEAWSRSKLSRTSDGQADEIGGPIVHGRLRAGRPAGHNLQPESRYGQHRPAAVSLVHGQARFSAPLRTRLEGQYKSLKWIPRRHNWANHF</sequence>
<dbReference type="Proteomes" id="UP001562425">
    <property type="component" value="Unassembled WGS sequence"/>
</dbReference>
<keyword evidence="2" id="KW-1185">Reference proteome</keyword>